<sequence length="653" mass="73124">MIMHSPIFVFLHAQGDMNPSEEEWKELLYNSVECELCNEPYGDSEDHTPRLLSCGHTFCHSCLSGWASSGSSSSSAENAIQCPSCRRETIIAPEGLPKNFEVLRIREELEQWTSERLAAFRAQSDKVIGEKEKMALEAEKAAQIAQQEAAQAAEHAQALQRQVAINAREKHAAVAEAEAAHNRAIQAAIRAEKLQDETEVLKRQVEWDAVQLQQVKKDASSAVAIAADLQSKANALQEQVDRVKAQLSLHSGKHDPTRMVVLVCEPITVGSWLLPYTRYTVICIANENDQMDSMRAAKEWICKPNHVPFLKTHLASVKVYRRYSDFMWLHQALCGDFPGLFVPFLPGKHFFKNNTDFVSDRMRSLQAFLREVLRSPVLSRSEATRSFLLLSTEELEKYKAKTEKPVEVIVPSAKSPPPSGGSSWLAPGTSQWAWGAMSKLTSKLASKAGLNAEEPQVDSEQAWLNLRRKSYQQLCHMYQTASEKGGLVLKMERKQARDWSFFGQGLEQMAAAENTHLAMAGEITTFGLAWKGMQDIAEHATMETLRMQMLHLGAVEEGFDRVHAKEELLGQLEQAAGQELDAAAKEPLLEQVAAEKSKLEALKSSITGELKQLEPQRSLFVVKSLSKCCEDMHQLSVESRQAWEALRDRVRQE</sequence>
<reference evidence="10 11" key="1">
    <citation type="submission" date="2019-03" db="EMBL/GenBank/DDBJ databases">
        <authorList>
            <person name="Gaulin E."/>
            <person name="Dumas B."/>
        </authorList>
    </citation>
    <scope>NUCLEOTIDE SEQUENCE [LARGE SCALE GENOMIC DNA]</scope>
    <source>
        <strain evidence="10">CBS 568.67</strain>
    </source>
</reference>
<dbReference type="InterPro" id="IPR017907">
    <property type="entry name" value="Znf_RING_CS"/>
</dbReference>
<organism evidence="10 11">
    <name type="scientific">Aphanomyces stellatus</name>
    <dbReference type="NCBI Taxonomy" id="120398"/>
    <lineage>
        <taxon>Eukaryota</taxon>
        <taxon>Sar</taxon>
        <taxon>Stramenopiles</taxon>
        <taxon>Oomycota</taxon>
        <taxon>Saprolegniomycetes</taxon>
        <taxon>Saprolegniales</taxon>
        <taxon>Verrucalvaceae</taxon>
        <taxon>Aphanomyces</taxon>
    </lineage>
</organism>
<dbReference type="Gene3D" id="3.30.1520.10">
    <property type="entry name" value="Phox-like domain"/>
    <property type="match status" value="1"/>
</dbReference>
<dbReference type="CDD" id="cd06093">
    <property type="entry name" value="PX_domain"/>
    <property type="match status" value="1"/>
</dbReference>
<keyword evidence="3 5" id="KW-0863">Zinc-finger</keyword>
<keyword evidence="6" id="KW-0175">Coiled coil</keyword>
<evidence type="ECO:0000256" key="6">
    <source>
        <dbReference type="SAM" id="Coils"/>
    </source>
</evidence>
<dbReference type="OrthoDB" id="6270329at2759"/>
<dbReference type="EMBL" id="VJMH01005259">
    <property type="protein sequence ID" value="KAF0698144.1"/>
    <property type="molecule type" value="Genomic_DNA"/>
</dbReference>
<evidence type="ECO:0000256" key="4">
    <source>
        <dbReference type="ARBA" id="ARBA00022833"/>
    </source>
</evidence>
<evidence type="ECO:0000259" key="7">
    <source>
        <dbReference type="PROSITE" id="PS50089"/>
    </source>
</evidence>
<dbReference type="InterPro" id="IPR027370">
    <property type="entry name" value="Znf-RING_euk"/>
</dbReference>
<dbReference type="GO" id="GO:0005829">
    <property type="term" value="C:cytosol"/>
    <property type="evidence" value="ECO:0007669"/>
    <property type="project" value="GOC"/>
</dbReference>
<dbReference type="InterPro" id="IPR001841">
    <property type="entry name" value="Znf_RING"/>
</dbReference>
<evidence type="ECO:0000313" key="9">
    <source>
        <dbReference type="EMBL" id="KAF0698144.1"/>
    </source>
</evidence>
<evidence type="ECO:0000256" key="5">
    <source>
        <dbReference type="PROSITE-ProRule" id="PRU00175"/>
    </source>
</evidence>
<feature type="coiled-coil region" evidence="6">
    <location>
        <begin position="128"/>
        <end position="246"/>
    </location>
</feature>
<dbReference type="PANTHER" id="PTHR46571">
    <property type="entry name" value="SORTING NEXIN-8"/>
    <property type="match status" value="1"/>
</dbReference>
<evidence type="ECO:0000256" key="1">
    <source>
        <dbReference type="ARBA" id="ARBA00004287"/>
    </source>
</evidence>
<dbReference type="Pfam" id="PF00787">
    <property type="entry name" value="PX"/>
    <property type="match status" value="1"/>
</dbReference>
<dbReference type="Gene3D" id="3.30.40.10">
    <property type="entry name" value="Zinc/RING finger domain, C3HC4 (zinc finger)"/>
    <property type="match status" value="1"/>
</dbReference>
<keyword evidence="4" id="KW-0862">Zinc</keyword>
<dbReference type="GO" id="GO:0006886">
    <property type="term" value="P:intracellular protein transport"/>
    <property type="evidence" value="ECO:0007669"/>
    <property type="project" value="TreeGrafter"/>
</dbReference>
<evidence type="ECO:0000313" key="10">
    <source>
        <dbReference type="EMBL" id="VFT88078.1"/>
    </source>
</evidence>
<evidence type="ECO:0000256" key="3">
    <source>
        <dbReference type="ARBA" id="ARBA00022771"/>
    </source>
</evidence>
<dbReference type="InterPro" id="IPR028662">
    <property type="entry name" value="SNX8/Mvp1"/>
</dbReference>
<accession>A0A485KSG9</accession>
<reference evidence="9" key="2">
    <citation type="submission" date="2019-06" db="EMBL/GenBank/DDBJ databases">
        <title>Genomics analysis of Aphanomyces spp. identifies a new class of oomycete effector associated with host adaptation.</title>
        <authorList>
            <person name="Gaulin E."/>
        </authorList>
    </citation>
    <scope>NUCLEOTIDE SEQUENCE</scope>
    <source>
        <strain evidence="9">CBS 578.67</strain>
    </source>
</reference>
<gene>
    <name evidence="10" type="primary">Aste57867_11212</name>
    <name evidence="9" type="ORF">As57867_011170</name>
    <name evidence="10" type="ORF">ASTE57867_11212</name>
</gene>
<dbReference type="EMBL" id="CAADRA010005280">
    <property type="protein sequence ID" value="VFT88078.1"/>
    <property type="molecule type" value="Genomic_DNA"/>
</dbReference>
<comment type="subcellular location">
    <subcellularLocation>
        <location evidence="1">Membrane</location>
        <topology evidence="1">Peripheral membrane protein</topology>
        <orientation evidence="1">Cytoplasmic side</orientation>
    </subcellularLocation>
</comment>
<feature type="domain" description="RING-type" evidence="7">
    <location>
        <begin position="34"/>
        <end position="86"/>
    </location>
</feature>
<dbReference type="InterPro" id="IPR036871">
    <property type="entry name" value="PX_dom_sf"/>
</dbReference>
<dbReference type="PROSITE" id="PS50195">
    <property type="entry name" value="PX"/>
    <property type="match status" value="1"/>
</dbReference>
<protein>
    <submittedName>
        <fullName evidence="10">Aste57867_11212 protein</fullName>
    </submittedName>
</protein>
<dbReference type="InterPro" id="IPR001683">
    <property type="entry name" value="PX_dom"/>
</dbReference>
<dbReference type="SMART" id="SM00184">
    <property type="entry name" value="RING"/>
    <property type="match status" value="1"/>
</dbReference>
<dbReference type="AlphaFoldDB" id="A0A485KSG9"/>
<dbReference type="GO" id="GO:0031901">
    <property type="term" value="C:early endosome membrane"/>
    <property type="evidence" value="ECO:0007669"/>
    <property type="project" value="TreeGrafter"/>
</dbReference>
<name>A0A485KSG9_9STRA</name>
<proteinExistence type="predicted"/>
<dbReference type="Proteomes" id="UP000332933">
    <property type="component" value="Unassembled WGS sequence"/>
</dbReference>
<evidence type="ECO:0000256" key="2">
    <source>
        <dbReference type="ARBA" id="ARBA00022723"/>
    </source>
</evidence>
<evidence type="ECO:0000313" key="11">
    <source>
        <dbReference type="Proteomes" id="UP000332933"/>
    </source>
</evidence>
<dbReference type="SUPFAM" id="SSF57850">
    <property type="entry name" value="RING/U-box"/>
    <property type="match status" value="1"/>
</dbReference>
<dbReference type="GO" id="GO:0035091">
    <property type="term" value="F:phosphatidylinositol binding"/>
    <property type="evidence" value="ECO:0007669"/>
    <property type="project" value="InterPro"/>
</dbReference>
<dbReference type="SUPFAM" id="SSF64268">
    <property type="entry name" value="PX domain"/>
    <property type="match status" value="1"/>
</dbReference>
<dbReference type="PANTHER" id="PTHR46571:SF1">
    <property type="entry name" value="SORTING NEXIN-8"/>
    <property type="match status" value="1"/>
</dbReference>
<dbReference type="InterPro" id="IPR013083">
    <property type="entry name" value="Znf_RING/FYVE/PHD"/>
</dbReference>
<dbReference type="GO" id="GO:0008270">
    <property type="term" value="F:zinc ion binding"/>
    <property type="evidence" value="ECO:0007669"/>
    <property type="project" value="UniProtKB-KW"/>
</dbReference>
<keyword evidence="11" id="KW-1185">Reference proteome</keyword>
<dbReference type="GO" id="GO:0034498">
    <property type="term" value="P:early endosome to Golgi transport"/>
    <property type="evidence" value="ECO:0007669"/>
    <property type="project" value="TreeGrafter"/>
</dbReference>
<evidence type="ECO:0000259" key="8">
    <source>
        <dbReference type="PROSITE" id="PS50195"/>
    </source>
</evidence>
<dbReference type="PROSITE" id="PS00518">
    <property type="entry name" value="ZF_RING_1"/>
    <property type="match status" value="1"/>
</dbReference>
<dbReference type="PROSITE" id="PS50089">
    <property type="entry name" value="ZF_RING_2"/>
    <property type="match status" value="1"/>
</dbReference>
<dbReference type="SMART" id="SM00312">
    <property type="entry name" value="PX"/>
    <property type="match status" value="1"/>
</dbReference>
<dbReference type="Pfam" id="PF13445">
    <property type="entry name" value="zf-RING_UBOX"/>
    <property type="match status" value="1"/>
</dbReference>
<feature type="domain" description="PX" evidence="8">
    <location>
        <begin position="257"/>
        <end position="395"/>
    </location>
</feature>
<keyword evidence="2" id="KW-0479">Metal-binding</keyword>